<feature type="compositionally biased region" description="Acidic residues" evidence="2">
    <location>
        <begin position="74"/>
        <end position="83"/>
    </location>
</feature>
<evidence type="ECO:0000313" key="5">
    <source>
        <dbReference type="EMBL" id="KAK3054658.1"/>
    </source>
</evidence>
<protein>
    <submittedName>
        <fullName evidence="5">GTPase activating factor</fullName>
    </submittedName>
</protein>
<feature type="compositionally biased region" description="Low complexity" evidence="2">
    <location>
        <begin position="267"/>
        <end position="282"/>
    </location>
</feature>
<evidence type="ECO:0000256" key="1">
    <source>
        <dbReference type="ARBA" id="ARBA00022468"/>
    </source>
</evidence>
<dbReference type="SMART" id="SM00239">
    <property type="entry name" value="C2"/>
    <property type="match status" value="1"/>
</dbReference>
<feature type="compositionally biased region" description="Low complexity" evidence="2">
    <location>
        <begin position="54"/>
        <end position="67"/>
    </location>
</feature>
<feature type="compositionally biased region" description="Basic and acidic residues" evidence="2">
    <location>
        <begin position="430"/>
        <end position="445"/>
    </location>
</feature>
<dbReference type="CDD" id="cd05137">
    <property type="entry name" value="RasGAP_CLA2_BUD2"/>
    <property type="match status" value="1"/>
</dbReference>
<feature type="region of interest" description="Disordered" evidence="2">
    <location>
        <begin position="1254"/>
        <end position="1273"/>
    </location>
</feature>
<dbReference type="InterPro" id="IPR035892">
    <property type="entry name" value="C2_domain_sf"/>
</dbReference>
<evidence type="ECO:0000313" key="6">
    <source>
        <dbReference type="Proteomes" id="UP001271007"/>
    </source>
</evidence>
<dbReference type="PROSITE" id="PS50018">
    <property type="entry name" value="RAS_GTPASE_ACTIV_2"/>
    <property type="match status" value="1"/>
</dbReference>
<dbReference type="Gene3D" id="1.10.506.10">
    <property type="entry name" value="GTPase Activation - p120gap, domain 1"/>
    <property type="match status" value="1"/>
</dbReference>
<dbReference type="InterPro" id="IPR000008">
    <property type="entry name" value="C2_dom"/>
</dbReference>
<dbReference type="InterPro" id="IPR008936">
    <property type="entry name" value="Rho_GTPase_activation_prot"/>
</dbReference>
<dbReference type="SUPFAM" id="SSF49562">
    <property type="entry name" value="C2 domain (Calcium/lipid-binding domain, CaLB)"/>
    <property type="match status" value="1"/>
</dbReference>
<feature type="region of interest" description="Disordered" evidence="2">
    <location>
        <begin position="1"/>
        <end position="288"/>
    </location>
</feature>
<comment type="caution">
    <text evidence="5">The sequence shown here is derived from an EMBL/GenBank/DDBJ whole genome shotgun (WGS) entry which is preliminary data.</text>
</comment>
<feature type="compositionally biased region" description="Low complexity" evidence="2">
    <location>
        <begin position="166"/>
        <end position="175"/>
    </location>
</feature>
<dbReference type="Proteomes" id="UP001271007">
    <property type="component" value="Unassembled WGS sequence"/>
</dbReference>
<dbReference type="GO" id="GO:0007165">
    <property type="term" value="P:signal transduction"/>
    <property type="evidence" value="ECO:0007669"/>
    <property type="project" value="UniProtKB-ARBA"/>
</dbReference>
<feature type="compositionally biased region" description="Acidic residues" evidence="2">
    <location>
        <begin position="1307"/>
        <end position="1318"/>
    </location>
</feature>
<dbReference type="CDD" id="cd00821">
    <property type="entry name" value="PH"/>
    <property type="match status" value="1"/>
</dbReference>
<feature type="compositionally biased region" description="Basic and acidic residues" evidence="2">
    <location>
        <begin position="1416"/>
        <end position="1438"/>
    </location>
</feature>
<name>A0AAJ0DIR0_9PEZI</name>
<feature type="compositionally biased region" description="Polar residues" evidence="2">
    <location>
        <begin position="1326"/>
        <end position="1340"/>
    </location>
</feature>
<feature type="compositionally biased region" description="Polar residues" evidence="2">
    <location>
        <begin position="250"/>
        <end position="260"/>
    </location>
</feature>
<accession>A0AAJ0DIR0</accession>
<keyword evidence="1" id="KW-0343">GTPase activation</keyword>
<feature type="compositionally biased region" description="Basic and acidic residues" evidence="2">
    <location>
        <begin position="198"/>
        <end position="208"/>
    </location>
</feature>
<feature type="domain" description="C2" evidence="3">
    <location>
        <begin position="613"/>
        <end position="780"/>
    </location>
</feature>
<dbReference type="PANTHER" id="PTHR10194">
    <property type="entry name" value="RAS GTPASE-ACTIVATING PROTEINS"/>
    <property type="match status" value="1"/>
</dbReference>
<dbReference type="SMART" id="SM00323">
    <property type="entry name" value="RasGAP"/>
    <property type="match status" value="1"/>
</dbReference>
<sequence>MEGSHGRRRRWNEVEQRRKPEDSLYAEWLRAERSAAAAVSPRDTRRQSLPLQHGSTSTSSSDGLGSTVRAVTPDESDAMDDDGVLPGRTTNSFEEAFLPRSTTRRRQIVGTTTTTITGGPAALTGAAAPGVRSSKHSRRLVKEREQSRSLPSGHNGSGLTGMLARSSSKSGTSSSNGTRIPRAYEGDAYNAAPRQRTRTLEERRRDRQPPQTLRSSRNRVGSVNNMPSSGAEYLASVPASTSPPEAPSILSLSSPVQSPGETVGRRSSSPTSSANNSMTSSSIPPRRIQHLSSVLKGRMSGHVSIRRDRDNPWLQLYCYIEEDTGRLMYESKGGGAVDRALVSALGGCNVRPIVDGEQSYLEVTLPNSDTEIHFKLLTQADLESWYAALLWWQSQESSTFQAVDGQRSPSALSACHSTRPELPPRTSSAIDRRDRADSNRSDRRKSVATPKEAPVIKIGTMIYWDTNVGYSNTLGSASVGSPASGRPARYKMQAQSSRRWRRINGQLRENGELKLHAESDNGLMSVVQLSQLSRCAIQRLDPSVLENEYCIAIYPQYTSGHSNNQPGFVRPIFLSLENRVLYEVWFVLLRAFTIPQLYGPPPPDEQDDHFLTRNPDEKLATTISDMFRLERTLNFRIVEAKIFPPTTNNTAPDPSFAGGRAHTANVKPEQHGYYAEVLLDDETRGQTNVKYDGLNPLWGESFEFLDLPAVLSNVSVLIKRRPPESAHAREQAASKLVNQAYGFTSDQHGGFTGATFDVTCGKVEVYLHELEGDKEVEKWWPIVNTFNQRIGEISLKTRMNEGVILMEKDYEPLSELLHRFGNGLTLQVAQIVPGELKRVSDCLLNIFQVSGKAGEWLMALVEEEIDGIHKETPITRLRYTSRVASDASNETPGLGLHADRELIVRDMNKNATLEANLLFRGNTLLTKSLDSHMRRVGKEYLEASLTAKIKEINEKEPDCEVDPNRVTSPADLDRNWRRLLHWTKEVWQAILGSRDQCPVELRYIFRHVRACAEDRYGDFLRSVSYSSVSGFLFLRFFCPAILNPKLFGLLKDEIKPKARRTLTLIAKSLQTLSNMASFGAKETWMEHMNVFLTQNRESFKSFIDDMCYVPATVSGPTFSSAKQSSSTYPAGVISAESNLSYTTPMTIMQRLPPTSREGFPSLPYLIDQARAFAELVQLWLEATTEGTAKTMATSRSHSELMAAIKASAGELTAFHEICTSLSKRTQECLSRAERAERPNSALSFRWEELIDQLQPSSHPDSGDEFPMSTPQTSSLDTLAERVAADPLILAPTSHPSSLPREWTVVSPDDDLGDDDVDDPSMATRLYNITPSISGSNSQATFDAASTRDRPGSSGVVNSLRDSLRRAKIQSRGSENNSPSRSITASASASVVSSDTEVSVGTTALPNYDRERRHRERREAAKVQIKQEVEAARLKESQKDKRRVKSPIVSALRKKRERDKGVVEGGPVREG</sequence>
<dbReference type="Gene3D" id="2.60.40.150">
    <property type="entry name" value="C2 domain"/>
    <property type="match status" value="1"/>
</dbReference>
<feature type="region of interest" description="Disordered" evidence="2">
    <location>
        <begin position="410"/>
        <end position="450"/>
    </location>
</feature>
<organism evidence="5 6">
    <name type="scientific">Extremus antarcticus</name>
    <dbReference type="NCBI Taxonomy" id="702011"/>
    <lineage>
        <taxon>Eukaryota</taxon>
        <taxon>Fungi</taxon>
        <taxon>Dikarya</taxon>
        <taxon>Ascomycota</taxon>
        <taxon>Pezizomycotina</taxon>
        <taxon>Dothideomycetes</taxon>
        <taxon>Dothideomycetidae</taxon>
        <taxon>Mycosphaerellales</taxon>
        <taxon>Extremaceae</taxon>
        <taxon>Extremus</taxon>
    </lineage>
</organism>
<dbReference type="SUPFAM" id="SSF48350">
    <property type="entry name" value="GTPase activation domain, GAP"/>
    <property type="match status" value="1"/>
</dbReference>
<proteinExistence type="predicted"/>
<dbReference type="PROSITE" id="PS50004">
    <property type="entry name" value="C2"/>
    <property type="match status" value="1"/>
</dbReference>
<dbReference type="PANTHER" id="PTHR10194:SF60">
    <property type="entry name" value="RAS GTPASE-ACTIVATING PROTEIN RASKOL"/>
    <property type="match status" value="1"/>
</dbReference>
<dbReference type="CDD" id="cd00030">
    <property type="entry name" value="C2"/>
    <property type="match status" value="1"/>
</dbReference>
<dbReference type="GO" id="GO:0005096">
    <property type="term" value="F:GTPase activator activity"/>
    <property type="evidence" value="ECO:0007669"/>
    <property type="project" value="UniProtKB-KW"/>
</dbReference>
<feature type="compositionally biased region" description="Basic and acidic residues" evidence="2">
    <location>
        <begin position="11"/>
        <end position="22"/>
    </location>
</feature>
<dbReference type="EMBL" id="JAWDJX010000011">
    <property type="protein sequence ID" value="KAK3054658.1"/>
    <property type="molecule type" value="Genomic_DNA"/>
</dbReference>
<feature type="compositionally biased region" description="Polar residues" evidence="2">
    <location>
        <begin position="209"/>
        <end position="228"/>
    </location>
</feature>
<evidence type="ECO:0000259" key="4">
    <source>
        <dbReference type="PROSITE" id="PS50018"/>
    </source>
</evidence>
<dbReference type="Pfam" id="PF00616">
    <property type="entry name" value="RasGAP"/>
    <property type="match status" value="1"/>
</dbReference>
<dbReference type="InterPro" id="IPR001936">
    <property type="entry name" value="RasGAP_dom"/>
</dbReference>
<gene>
    <name evidence="5" type="primary">BUD2</name>
    <name evidence="5" type="ORF">LTR09_004387</name>
</gene>
<feature type="compositionally biased region" description="Low complexity" evidence="2">
    <location>
        <begin position="1377"/>
        <end position="1402"/>
    </location>
</feature>
<dbReference type="PROSITE" id="PS00509">
    <property type="entry name" value="RAS_GTPASE_ACTIV_1"/>
    <property type="match status" value="1"/>
</dbReference>
<dbReference type="InterPro" id="IPR039360">
    <property type="entry name" value="Ras_GTPase"/>
</dbReference>
<evidence type="ECO:0000256" key="2">
    <source>
        <dbReference type="SAM" id="MobiDB-lite"/>
    </source>
</evidence>
<feature type="domain" description="Ras-GAP" evidence="4">
    <location>
        <begin position="835"/>
        <end position="1074"/>
    </location>
</feature>
<keyword evidence="6" id="KW-1185">Reference proteome</keyword>
<dbReference type="SUPFAM" id="SSF50729">
    <property type="entry name" value="PH domain-like"/>
    <property type="match status" value="1"/>
</dbReference>
<feature type="compositionally biased region" description="Basic residues" evidence="2">
    <location>
        <begin position="1"/>
        <end position="10"/>
    </location>
</feature>
<evidence type="ECO:0000259" key="3">
    <source>
        <dbReference type="PROSITE" id="PS50004"/>
    </source>
</evidence>
<feature type="compositionally biased region" description="Low complexity" evidence="2">
    <location>
        <begin position="108"/>
        <end position="132"/>
    </location>
</feature>
<reference evidence="5" key="1">
    <citation type="submission" date="2023-04" db="EMBL/GenBank/DDBJ databases">
        <title>Black Yeasts Isolated from many extreme environments.</title>
        <authorList>
            <person name="Coleine C."/>
            <person name="Stajich J.E."/>
            <person name="Selbmann L."/>
        </authorList>
    </citation>
    <scope>NUCLEOTIDE SEQUENCE</scope>
    <source>
        <strain evidence="5">CCFEE 5312</strain>
    </source>
</reference>
<dbReference type="InterPro" id="IPR023152">
    <property type="entry name" value="RasGAP_CS"/>
</dbReference>
<feature type="region of interest" description="Disordered" evidence="2">
    <location>
        <begin position="1290"/>
        <end position="1470"/>
    </location>
</feature>
<feature type="compositionally biased region" description="Basic and acidic residues" evidence="2">
    <location>
        <begin position="1457"/>
        <end position="1470"/>
    </location>
</feature>